<dbReference type="FunFam" id="3.30.450.20:FF:000004">
    <property type="entry name" value="Period circadian protein homolog 3"/>
    <property type="match status" value="1"/>
</dbReference>
<dbReference type="GO" id="GO:0005737">
    <property type="term" value="C:cytoplasm"/>
    <property type="evidence" value="ECO:0007669"/>
    <property type="project" value="UniProtKB-SubCell"/>
</dbReference>
<proteinExistence type="predicted"/>
<feature type="compositionally biased region" description="Polar residues" evidence="11">
    <location>
        <begin position="449"/>
        <end position="459"/>
    </location>
</feature>
<feature type="compositionally biased region" description="Low complexity" evidence="11">
    <location>
        <begin position="432"/>
        <end position="448"/>
    </location>
</feature>
<keyword evidence="3" id="KW-0963">Cytoplasm</keyword>
<keyword evidence="14" id="KW-1185">Reference proteome</keyword>
<dbReference type="GO" id="GO:0032922">
    <property type="term" value="P:circadian regulation of gene expression"/>
    <property type="evidence" value="ECO:0007669"/>
    <property type="project" value="TreeGrafter"/>
</dbReference>
<accession>A0AAX7UGI7</accession>
<evidence type="ECO:0000256" key="1">
    <source>
        <dbReference type="ARBA" id="ARBA00004123"/>
    </source>
</evidence>
<keyword evidence="7" id="KW-0804">Transcription</keyword>
<dbReference type="PROSITE" id="PS50112">
    <property type="entry name" value="PAS"/>
    <property type="match status" value="1"/>
</dbReference>
<evidence type="ECO:0000256" key="8">
    <source>
        <dbReference type="ARBA" id="ARBA00023242"/>
    </source>
</evidence>
<dbReference type="GeneTree" id="ENSGT00940000156342"/>
<dbReference type="SUPFAM" id="SSF55785">
    <property type="entry name" value="PYP-like sensor domain (PAS domain)"/>
    <property type="match status" value="1"/>
</dbReference>
<dbReference type="PANTHER" id="PTHR11269">
    <property type="entry name" value="PERIOD CIRCADIAN PROTEIN"/>
    <property type="match status" value="1"/>
</dbReference>
<evidence type="ECO:0000256" key="10">
    <source>
        <dbReference type="ARBA" id="ARBA00042893"/>
    </source>
</evidence>
<evidence type="ECO:0000256" key="3">
    <source>
        <dbReference type="ARBA" id="ARBA00022490"/>
    </source>
</evidence>
<dbReference type="InterPro" id="IPR057310">
    <property type="entry name" value="PER1-3_bHLH"/>
</dbReference>
<feature type="region of interest" description="Disordered" evidence="11">
    <location>
        <begin position="481"/>
        <end position="521"/>
    </location>
</feature>
<reference evidence="13" key="4">
    <citation type="submission" date="2025-09" db="UniProtKB">
        <authorList>
            <consortium name="Ensembl"/>
        </authorList>
    </citation>
    <scope>IDENTIFICATION</scope>
</reference>
<evidence type="ECO:0000256" key="5">
    <source>
        <dbReference type="ARBA" id="ARBA00023015"/>
    </source>
</evidence>
<dbReference type="GO" id="GO:0001222">
    <property type="term" value="F:transcription corepressor binding"/>
    <property type="evidence" value="ECO:0007669"/>
    <property type="project" value="TreeGrafter"/>
</dbReference>
<dbReference type="InterPro" id="IPR035965">
    <property type="entry name" value="PAS-like_dom_sf"/>
</dbReference>
<evidence type="ECO:0000256" key="9">
    <source>
        <dbReference type="ARBA" id="ARBA00039684"/>
    </source>
</evidence>
<dbReference type="PANTHER" id="PTHR11269:SF9">
    <property type="entry name" value="PERIOD CIRCADIAN PROTEIN HOMOLOG 2"/>
    <property type="match status" value="1"/>
</dbReference>
<evidence type="ECO:0000313" key="14">
    <source>
        <dbReference type="Proteomes" id="UP000265100"/>
    </source>
</evidence>
<keyword evidence="8" id="KW-0539">Nucleus</keyword>
<evidence type="ECO:0000256" key="6">
    <source>
        <dbReference type="ARBA" id="ARBA00023108"/>
    </source>
</evidence>
<dbReference type="GO" id="GO:0000122">
    <property type="term" value="P:negative regulation of transcription by RNA polymerase II"/>
    <property type="evidence" value="ECO:0007669"/>
    <property type="project" value="TreeGrafter"/>
</dbReference>
<keyword evidence="4" id="KW-0677">Repeat</keyword>
<dbReference type="Ensembl" id="ENSACLT00000061446.1">
    <property type="protein sequence ID" value="ENSACLP00000069003.1"/>
    <property type="gene ID" value="ENSACLG00000012344.2"/>
</dbReference>
<dbReference type="FunFam" id="3.30.450.20:FF:000013">
    <property type="entry name" value="Period circadian protein homolog 2"/>
    <property type="match status" value="1"/>
</dbReference>
<reference evidence="14" key="2">
    <citation type="submission" date="2023-03" db="EMBL/GenBank/DDBJ databases">
        <authorList>
            <consortium name="Wellcome Sanger Institute Data Sharing"/>
        </authorList>
    </citation>
    <scope>NUCLEOTIDE SEQUENCE [LARGE SCALE GENOMIC DNA]</scope>
</reference>
<dbReference type="Gene3D" id="3.30.450.20">
    <property type="entry name" value="PAS domain"/>
    <property type="match status" value="2"/>
</dbReference>
<evidence type="ECO:0000256" key="2">
    <source>
        <dbReference type="ARBA" id="ARBA00004496"/>
    </source>
</evidence>
<dbReference type="SMART" id="SM00091">
    <property type="entry name" value="PAS"/>
    <property type="match status" value="2"/>
</dbReference>
<organism evidence="13 14">
    <name type="scientific">Astatotilapia calliptera</name>
    <name type="common">Eastern happy</name>
    <name type="synonym">Chromis callipterus</name>
    <dbReference type="NCBI Taxonomy" id="8154"/>
    <lineage>
        <taxon>Eukaryota</taxon>
        <taxon>Metazoa</taxon>
        <taxon>Chordata</taxon>
        <taxon>Craniata</taxon>
        <taxon>Vertebrata</taxon>
        <taxon>Euteleostomi</taxon>
        <taxon>Actinopterygii</taxon>
        <taxon>Neopterygii</taxon>
        <taxon>Teleostei</taxon>
        <taxon>Neoteleostei</taxon>
        <taxon>Acanthomorphata</taxon>
        <taxon>Ovalentaria</taxon>
        <taxon>Cichlomorphae</taxon>
        <taxon>Cichliformes</taxon>
        <taxon>Cichlidae</taxon>
        <taxon>African cichlids</taxon>
        <taxon>Pseudocrenilabrinae</taxon>
        <taxon>Haplochromini</taxon>
        <taxon>Astatotilapia</taxon>
    </lineage>
</organism>
<dbReference type="GO" id="GO:0000976">
    <property type="term" value="F:transcription cis-regulatory region binding"/>
    <property type="evidence" value="ECO:0007669"/>
    <property type="project" value="TreeGrafter"/>
</dbReference>
<dbReference type="InterPro" id="IPR013655">
    <property type="entry name" value="PAS_fold_3"/>
</dbReference>
<dbReference type="Pfam" id="PF08447">
    <property type="entry name" value="PAS_3"/>
    <property type="match status" value="1"/>
</dbReference>
<sequence length="521" mass="57951">KRLNGTSETSLKPLVSTFPSCSASFAGKPSVTSMVRSCHVDTHVSVSFGSCSSEQSAKAKTQKELFKTLKELKMHLPSEKRSKGKSSTVNTLKYALRCIKQMLMINDSQPPGFDVTSYTIEEINSITSEYTLKNTDIFAVAVSLITGKIVYISDQAASILNCKREVFDNAKFVEFLTPQDVSVFYSFTTPYRLPSWSMCTGAESSPTECMQEKSFFCRISGGKDRKGDLQYYPFRMTPYLMKVQDAELAEEQFCCLLLAERVHSGYEAPRIPPDKRIFTTTHTPNCVFQDVDERAVPLLGYLPQDLIGTPVLLNLHPSDRPLMLAIHRKILQYAGQPFDHSSIRFCARNGEYITIDTSWSSFVNPWSRKVSFVIGRHKVRMGPVNEDVFAAPAFHGGKIIDSDIQEISEQIHRLLLQPVHNMGSSGYGSHGSNGSHEQLVSISSSSESNGNITAGNTAEDTGKTKPARTFQEVCKDVHMLRNQDPQIGLHSPSPAPSPSLPKHEQKKTHESESSWQLLSSK</sequence>
<dbReference type="InterPro" id="IPR000014">
    <property type="entry name" value="PAS"/>
</dbReference>
<reference evidence="13 14" key="1">
    <citation type="submission" date="2018-05" db="EMBL/GenBank/DDBJ databases">
        <authorList>
            <person name="Datahose"/>
        </authorList>
    </citation>
    <scope>NUCLEOTIDE SEQUENCE</scope>
</reference>
<keyword evidence="5" id="KW-0805">Transcription regulation</keyword>
<dbReference type="GO" id="GO:0005634">
    <property type="term" value="C:nucleus"/>
    <property type="evidence" value="ECO:0007669"/>
    <property type="project" value="UniProtKB-SubCell"/>
</dbReference>
<dbReference type="Pfam" id="PF23170">
    <property type="entry name" value="bHLH_PER"/>
    <property type="match status" value="1"/>
</dbReference>
<feature type="compositionally biased region" description="Basic and acidic residues" evidence="11">
    <location>
        <begin position="501"/>
        <end position="512"/>
    </location>
</feature>
<feature type="domain" description="PAS" evidence="12">
    <location>
        <begin position="291"/>
        <end position="334"/>
    </location>
</feature>
<evidence type="ECO:0000256" key="7">
    <source>
        <dbReference type="ARBA" id="ARBA00023163"/>
    </source>
</evidence>
<dbReference type="Pfam" id="PF21353">
    <property type="entry name" value="Per3-like_PAS-A"/>
    <property type="match status" value="1"/>
</dbReference>
<evidence type="ECO:0000256" key="4">
    <source>
        <dbReference type="ARBA" id="ARBA00022737"/>
    </source>
</evidence>
<feature type="region of interest" description="Disordered" evidence="11">
    <location>
        <begin position="425"/>
        <end position="467"/>
    </location>
</feature>
<evidence type="ECO:0000259" key="12">
    <source>
        <dbReference type="PROSITE" id="PS50112"/>
    </source>
</evidence>
<comment type="subcellular location">
    <subcellularLocation>
        <location evidence="2">Cytoplasm</location>
    </subcellularLocation>
    <subcellularLocation>
        <location evidence="1">Nucleus</location>
    </subcellularLocation>
</comment>
<dbReference type="CDD" id="cd00130">
    <property type="entry name" value="PAS"/>
    <property type="match status" value="1"/>
</dbReference>
<protein>
    <recommendedName>
        <fullName evidence="9">Period circadian protein homolog 2</fullName>
    </recommendedName>
    <alternativeName>
        <fullName evidence="10">Circadian clock protein PERIOD 2</fullName>
    </alternativeName>
</protein>
<dbReference type="Proteomes" id="UP000265100">
    <property type="component" value="Chromosome 14"/>
</dbReference>
<keyword evidence="6" id="KW-0090">Biological rhythms</keyword>
<reference evidence="13" key="3">
    <citation type="submission" date="2025-08" db="UniProtKB">
        <authorList>
            <consortium name="Ensembl"/>
        </authorList>
    </citation>
    <scope>IDENTIFICATION</scope>
</reference>
<name>A0AAX7UGI7_ASTCA</name>
<evidence type="ECO:0000313" key="13">
    <source>
        <dbReference type="Ensembl" id="ENSACLP00000069003.1"/>
    </source>
</evidence>
<dbReference type="GO" id="GO:0043153">
    <property type="term" value="P:entrainment of circadian clock by photoperiod"/>
    <property type="evidence" value="ECO:0007669"/>
    <property type="project" value="TreeGrafter"/>
</dbReference>
<evidence type="ECO:0000256" key="11">
    <source>
        <dbReference type="SAM" id="MobiDB-lite"/>
    </source>
</evidence>
<dbReference type="InterPro" id="IPR050760">
    <property type="entry name" value="Period_circadian_regulator"/>
</dbReference>
<dbReference type="AlphaFoldDB" id="A0AAX7UGI7"/>
<gene>
    <name evidence="13" type="primary">PER2</name>
</gene>
<dbReference type="InterPro" id="IPR048814">
    <property type="entry name" value="Per1-3_PAS-A"/>
</dbReference>